<dbReference type="SMART" id="SM00382">
    <property type="entry name" value="AAA"/>
    <property type="match status" value="1"/>
</dbReference>
<dbReference type="SUPFAM" id="SSF52540">
    <property type="entry name" value="P-loop containing nucleoside triphosphate hydrolases"/>
    <property type="match status" value="1"/>
</dbReference>
<evidence type="ECO:0000256" key="1">
    <source>
        <dbReference type="ARBA" id="ARBA00006611"/>
    </source>
</evidence>
<dbReference type="Pfam" id="PF00437">
    <property type="entry name" value="T2SSE"/>
    <property type="match status" value="1"/>
</dbReference>
<dbReference type="Gene3D" id="3.30.450.90">
    <property type="match status" value="1"/>
</dbReference>
<dbReference type="GO" id="GO:0016887">
    <property type="term" value="F:ATP hydrolysis activity"/>
    <property type="evidence" value="ECO:0007669"/>
    <property type="project" value="InterPro"/>
</dbReference>
<dbReference type="InterPro" id="IPR003593">
    <property type="entry name" value="AAA+_ATPase"/>
</dbReference>
<dbReference type="AlphaFoldDB" id="A0AAU8JEI7"/>
<dbReference type="GO" id="GO:0005524">
    <property type="term" value="F:ATP binding"/>
    <property type="evidence" value="ECO:0007669"/>
    <property type="project" value="InterPro"/>
</dbReference>
<comment type="similarity">
    <text evidence="1">Belongs to the GSP E family.</text>
</comment>
<feature type="compositionally biased region" description="Pro residues" evidence="2">
    <location>
        <begin position="13"/>
        <end position="33"/>
    </location>
</feature>
<dbReference type="EMBL" id="CP159837">
    <property type="protein sequence ID" value="XCM37646.1"/>
    <property type="molecule type" value="Genomic_DNA"/>
</dbReference>
<gene>
    <name evidence="4" type="ORF">ABWT76_000428</name>
</gene>
<organism evidence="4">
    <name type="scientific">Planktothricoides raciborskii GIHE-MW2</name>
    <dbReference type="NCBI Taxonomy" id="2792601"/>
    <lineage>
        <taxon>Bacteria</taxon>
        <taxon>Bacillati</taxon>
        <taxon>Cyanobacteriota</taxon>
        <taxon>Cyanophyceae</taxon>
        <taxon>Oscillatoriophycideae</taxon>
        <taxon>Oscillatoriales</taxon>
        <taxon>Oscillatoriaceae</taxon>
        <taxon>Planktothricoides</taxon>
    </lineage>
</organism>
<dbReference type="CDD" id="cd01131">
    <property type="entry name" value="PilT"/>
    <property type="match status" value="1"/>
</dbReference>
<evidence type="ECO:0000259" key="3">
    <source>
        <dbReference type="PROSITE" id="PS00662"/>
    </source>
</evidence>
<name>A0AAU8JEI7_9CYAN</name>
<reference evidence="4" key="1">
    <citation type="submission" date="2024-07" db="EMBL/GenBank/DDBJ databases">
        <authorList>
            <person name="Kim Y.J."/>
            <person name="Jeong J.Y."/>
        </authorList>
    </citation>
    <scope>NUCLEOTIDE SEQUENCE</scope>
    <source>
        <strain evidence="4">GIHE-MW2</strain>
    </source>
</reference>
<feature type="domain" description="Bacterial type II secretion system protein E" evidence="3">
    <location>
        <begin position="255"/>
        <end position="269"/>
    </location>
</feature>
<dbReference type="Gene3D" id="3.40.50.300">
    <property type="entry name" value="P-loop containing nucleotide triphosphate hydrolases"/>
    <property type="match status" value="1"/>
</dbReference>
<protein>
    <submittedName>
        <fullName evidence="4">PilT/PilU family type 4a pilus ATPase</fullName>
    </submittedName>
</protein>
<dbReference type="InterPro" id="IPR050921">
    <property type="entry name" value="T4SS_GSP_E_ATPase"/>
</dbReference>
<evidence type="ECO:0000256" key="2">
    <source>
        <dbReference type="SAM" id="MobiDB-lite"/>
    </source>
</evidence>
<dbReference type="NCBIfam" id="TIGR01420">
    <property type="entry name" value="pilT_fam"/>
    <property type="match status" value="1"/>
</dbReference>
<proteinExistence type="inferred from homology"/>
<dbReference type="InterPro" id="IPR027417">
    <property type="entry name" value="P-loop_NTPase"/>
</dbReference>
<dbReference type="PROSITE" id="PS00662">
    <property type="entry name" value="T2SP_E"/>
    <property type="match status" value="1"/>
</dbReference>
<dbReference type="InterPro" id="IPR001482">
    <property type="entry name" value="T2SS/T4SS_dom"/>
</dbReference>
<dbReference type="InterPro" id="IPR006321">
    <property type="entry name" value="PilT/PilU"/>
</dbReference>
<feature type="region of interest" description="Disordered" evidence="2">
    <location>
        <begin position="1"/>
        <end position="43"/>
    </location>
</feature>
<dbReference type="PANTHER" id="PTHR30486">
    <property type="entry name" value="TWITCHING MOTILITY PROTEIN PILT"/>
    <property type="match status" value="1"/>
</dbReference>
<evidence type="ECO:0000313" key="4">
    <source>
        <dbReference type="EMBL" id="XCM37646.1"/>
    </source>
</evidence>
<sequence length="432" mass="48312">MDTQNRTAQKAKPPTPGRIPPPPPPKAPPPAPVPGKGIPEQGHHSGLIRQKAAQLKQQTSEKLIEPMVRSAYEQKVSDIHIRVGEVPRFRINGEMIRADNFPVVTPELLEKYLQEILTPAQRKKFDENQEIDAAIYYPGLVRCRINCFQTLNGGAIVLRLITLHIPSIDQLRLPPVLKKIISIHQGLILVTGPTGSGKSTTLAAMMRYLNETIYKHVITIEDPIEYVHSSHTCLISQREVGMHTQDFHVSLRAALREDPDVILIGEMRDRITVNIALQAAQTGHLVLGTLHTRSAINSVNRLLNLFPPEEEHAMRIQIVESLMAVVSQVLVPTADGGRIAVHDILINTPAMQDYLMKGEEENAFLLMQSDTHEGMQTMNQALYRTLMKALITEEQAKKASPDPTELDRLIRTGGFEAHNSPRDFEGRYEAKF</sequence>
<dbReference type="RefSeq" id="WP_054469723.1">
    <property type="nucleotide sequence ID" value="NZ_CP159837.1"/>
</dbReference>
<accession>A0AAU8JEI7</accession>